<dbReference type="InterPro" id="IPR036188">
    <property type="entry name" value="FAD/NAD-bd_sf"/>
</dbReference>
<comment type="catalytic activity">
    <reaction evidence="11">
        <text>a 2-methoxy-6-(all-trans-polyprenyl)phenol + 2 reduced [2Fe-2S]-[ferredoxin] + O2 + 2 H(+) = a 2-methoxy-6-(all-trans-polyprenyl)benzene-1,4-diol + 2 oxidized [2Fe-2S]-[ferredoxin] + H2O</text>
        <dbReference type="Rhea" id="RHEA:81183"/>
        <dbReference type="Rhea" id="RHEA-COMP:9551"/>
        <dbReference type="Rhea" id="RHEA-COMP:10000"/>
        <dbReference type="Rhea" id="RHEA-COMP:10001"/>
        <dbReference type="Rhea" id="RHEA-COMP:10858"/>
        <dbReference type="ChEBI" id="CHEBI:15377"/>
        <dbReference type="ChEBI" id="CHEBI:15378"/>
        <dbReference type="ChEBI" id="CHEBI:15379"/>
        <dbReference type="ChEBI" id="CHEBI:33737"/>
        <dbReference type="ChEBI" id="CHEBI:33738"/>
        <dbReference type="ChEBI" id="CHEBI:62731"/>
        <dbReference type="ChEBI" id="CHEBI:84166"/>
        <dbReference type="EC" id="1.14.15.46"/>
    </reaction>
</comment>
<dbReference type="GO" id="GO:0120538">
    <property type="term" value="F:2-methoxy-6-polyprenolphenol 4-hydroxylase activity"/>
    <property type="evidence" value="ECO:0007669"/>
    <property type="project" value="UniProtKB-EC"/>
</dbReference>
<dbReference type="PRINTS" id="PR00420">
    <property type="entry name" value="RNGMNOXGNASE"/>
</dbReference>
<evidence type="ECO:0000256" key="11">
    <source>
        <dbReference type="HAMAP-Rule" id="MF_03193"/>
    </source>
</evidence>
<accession>A0A0D7A1X5</accession>
<comment type="cofactor">
    <cofactor evidence="1 11">
        <name>FAD</name>
        <dbReference type="ChEBI" id="CHEBI:57692"/>
    </cofactor>
</comment>
<dbReference type="Pfam" id="PF01494">
    <property type="entry name" value="FAD_binding_3"/>
    <property type="match status" value="2"/>
</dbReference>
<keyword evidence="3 11" id="KW-0285">Flavoprotein</keyword>
<dbReference type="Proteomes" id="UP000054144">
    <property type="component" value="Unassembled WGS sequence"/>
</dbReference>
<evidence type="ECO:0000313" key="13">
    <source>
        <dbReference type="EMBL" id="KIY45032.1"/>
    </source>
</evidence>
<comment type="function">
    <text evidence="11">FAD-dependent monooxygenase required for two non-consecutive steps during ubiquinone biosynthesis. Required for the C5-ring hydroxylation during ubiquinone biosynthesis by catalyzing the hydroxylation of 4-hydroxy-3-(all-trans-polyprenyl)benzoic acid to 3,4-dihydroxy-5-(all-trans-polyprenyl)benzoic acid. Also acts downstream of coq4, for the C1-hydroxylation during ubiquinone biosynthesis by catalyzing the hydroxylation of 2-methoxy-6-(all-trans-polyprenyl)phenol to 2-methoxy-6-(all-trans-polyprenyl)benzene-1,4-diol. The electrons required for the hydroxylation reaction are funneled indirectly to coq6 from NADPH via a ferredoxin/ferredoxin reductase system.</text>
</comment>
<evidence type="ECO:0000256" key="9">
    <source>
        <dbReference type="ARBA" id="ARBA00023128"/>
    </source>
</evidence>
<proteinExistence type="inferred from homology"/>
<evidence type="ECO:0000256" key="2">
    <source>
        <dbReference type="ARBA" id="ARBA00005349"/>
    </source>
</evidence>
<dbReference type="InterPro" id="IPR000689">
    <property type="entry name" value="UbQ_mOase_COQ6"/>
</dbReference>
<evidence type="ECO:0000256" key="5">
    <source>
        <dbReference type="ARBA" id="ARBA00022792"/>
    </source>
</evidence>
<keyword evidence="7 11" id="KW-0560">Oxidoreductase</keyword>
<dbReference type="InterPro" id="IPR002938">
    <property type="entry name" value="FAD-bd"/>
</dbReference>
<comment type="subcellular location">
    <subcellularLocation>
        <location evidence="11">Mitochondrion inner membrane</location>
        <topology evidence="11">Peripheral membrane protein</topology>
        <orientation evidence="11">Matrix side</orientation>
    </subcellularLocation>
</comment>
<evidence type="ECO:0000256" key="7">
    <source>
        <dbReference type="ARBA" id="ARBA00023002"/>
    </source>
</evidence>
<comment type="similarity">
    <text evidence="2 11">Belongs to the UbiH/COQ6 family.</text>
</comment>
<evidence type="ECO:0000256" key="3">
    <source>
        <dbReference type="ARBA" id="ARBA00022630"/>
    </source>
</evidence>
<dbReference type="PANTHER" id="PTHR43876:SF7">
    <property type="entry name" value="UBIQUINONE BIOSYNTHESIS MONOOXYGENASE COQ6, MITOCHONDRIAL"/>
    <property type="match status" value="1"/>
</dbReference>
<dbReference type="InterPro" id="IPR010971">
    <property type="entry name" value="UbiH/COQ6"/>
</dbReference>
<feature type="domain" description="FAD-binding" evidence="12">
    <location>
        <begin position="402"/>
        <end position="440"/>
    </location>
</feature>
<dbReference type="GO" id="GO:0016712">
    <property type="term" value="F:oxidoreductase activity, acting on paired donors, with incorporation or reduction of molecular oxygen, reduced flavin or flavoprotein as one donor, and incorporation of one atom of oxygen"/>
    <property type="evidence" value="ECO:0007669"/>
    <property type="project" value="UniProtKB-UniRule"/>
</dbReference>
<keyword evidence="10 11" id="KW-0472">Membrane</keyword>
<dbReference type="EMBL" id="KN882063">
    <property type="protein sequence ID" value="KIY45032.1"/>
    <property type="molecule type" value="Genomic_DNA"/>
</dbReference>
<comment type="subunit">
    <text evidence="11">Component of a multi-subunit COQ enzyme complex, composed of at least COQ3, COQ4, COQ5, COQ6, COQ7 and COQ9.</text>
</comment>
<comment type="catalytic activity">
    <reaction evidence="11">
        <text>a 4-hydroxy-3-(all-trans-polyprenyl)benzoate + 2 reduced [2Fe-2S]-[ferredoxin] + O2 + 2 H(+) = a 3,4-dihydroxy-5-(all-trans-polyprenyl)benzoate + 2 oxidized [2Fe-2S]-[ferredoxin] + H2O</text>
        <dbReference type="Rhea" id="RHEA:81195"/>
        <dbReference type="Rhea" id="RHEA-COMP:9514"/>
        <dbReference type="Rhea" id="RHEA-COMP:10000"/>
        <dbReference type="Rhea" id="RHEA-COMP:10001"/>
        <dbReference type="Rhea" id="RHEA-COMP:10930"/>
        <dbReference type="ChEBI" id="CHEBI:15377"/>
        <dbReference type="ChEBI" id="CHEBI:15378"/>
        <dbReference type="ChEBI" id="CHEBI:15379"/>
        <dbReference type="ChEBI" id="CHEBI:33737"/>
        <dbReference type="ChEBI" id="CHEBI:33738"/>
        <dbReference type="ChEBI" id="CHEBI:64694"/>
        <dbReference type="ChEBI" id="CHEBI:78396"/>
        <dbReference type="EC" id="1.14.15.45"/>
    </reaction>
</comment>
<dbReference type="Gene3D" id="3.50.50.60">
    <property type="entry name" value="FAD/NAD(P)-binding domain"/>
    <property type="match status" value="2"/>
</dbReference>
<gene>
    <name evidence="11" type="primary">COQ6</name>
    <name evidence="13" type="ORF">FISHEDRAFT_50299</name>
</gene>
<dbReference type="GO" id="GO:0106364">
    <property type="term" value="F:4-hydroxy-3-all-trans-polyprenylbenzoate oxygenase activity"/>
    <property type="evidence" value="ECO:0007669"/>
    <property type="project" value="UniProtKB-EC"/>
</dbReference>
<dbReference type="NCBIfam" id="TIGR01988">
    <property type="entry name" value="Ubi-OHases"/>
    <property type="match status" value="1"/>
</dbReference>
<keyword evidence="13" id="KW-0830">Ubiquinone</keyword>
<protein>
    <recommendedName>
        <fullName evidence="11">Ubiquinone biosynthesis monooxygenase COQ6, mitochondrial</fullName>
        <ecNumber evidence="11">1.14.15.45</ecNumber>
    </recommendedName>
    <alternativeName>
        <fullName evidence="11">2-methoxy-6-polyprenolphenol 4-hydroxylase</fullName>
        <ecNumber evidence="11">1.14.15.46</ecNumber>
    </alternativeName>
</protein>
<organism evidence="13 14">
    <name type="scientific">Fistulina hepatica ATCC 64428</name>
    <dbReference type="NCBI Taxonomy" id="1128425"/>
    <lineage>
        <taxon>Eukaryota</taxon>
        <taxon>Fungi</taxon>
        <taxon>Dikarya</taxon>
        <taxon>Basidiomycota</taxon>
        <taxon>Agaricomycotina</taxon>
        <taxon>Agaricomycetes</taxon>
        <taxon>Agaricomycetidae</taxon>
        <taxon>Agaricales</taxon>
        <taxon>Fistulinaceae</taxon>
        <taxon>Fistulina</taxon>
    </lineage>
</organism>
<reference evidence="13 14" key="1">
    <citation type="journal article" date="2015" name="Fungal Genet. Biol.">
        <title>Evolution of novel wood decay mechanisms in Agaricales revealed by the genome sequences of Fistulina hepatica and Cylindrobasidium torrendii.</title>
        <authorList>
            <person name="Floudas D."/>
            <person name="Held B.W."/>
            <person name="Riley R."/>
            <person name="Nagy L.G."/>
            <person name="Koehler G."/>
            <person name="Ransdell A.S."/>
            <person name="Younus H."/>
            <person name="Chow J."/>
            <person name="Chiniquy J."/>
            <person name="Lipzen A."/>
            <person name="Tritt A."/>
            <person name="Sun H."/>
            <person name="Haridas S."/>
            <person name="LaButti K."/>
            <person name="Ohm R.A."/>
            <person name="Kues U."/>
            <person name="Blanchette R.A."/>
            <person name="Grigoriev I.V."/>
            <person name="Minto R.E."/>
            <person name="Hibbett D.S."/>
        </authorList>
    </citation>
    <scope>NUCLEOTIDE SEQUENCE [LARGE SCALE GENOMIC DNA]</scope>
    <source>
        <strain evidence="13 14">ATCC 64428</strain>
    </source>
</reference>
<dbReference type="GO" id="GO:0031314">
    <property type="term" value="C:extrinsic component of mitochondrial inner membrane"/>
    <property type="evidence" value="ECO:0007669"/>
    <property type="project" value="UniProtKB-UniRule"/>
</dbReference>
<dbReference type="PANTHER" id="PTHR43876">
    <property type="entry name" value="UBIQUINONE BIOSYNTHESIS MONOOXYGENASE COQ6, MITOCHONDRIAL"/>
    <property type="match status" value="1"/>
</dbReference>
<evidence type="ECO:0000256" key="4">
    <source>
        <dbReference type="ARBA" id="ARBA00022688"/>
    </source>
</evidence>
<dbReference type="HAMAP" id="MF_03193">
    <property type="entry name" value="COQ6_monooxygenase"/>
    <property type="match status" value="1"/>
</dbReference>
<keyword evidence="14" id="KW-1185">Reference proteome</keyword>
<dbReference type="EC" id="1.14.15.46" evidence="11"/>
<evidence type="ECO:0000259" key="12">
    <source>
        <dbReference type="Pfam" id="PF01494"/>
    </source>
</evidence>
<dbReference type="EC" id="1.14.15.45" evidence="11"/>
<comment type="pathway">
    <text evidence="11">Cofactor biosynthesis; ubiquinone biosynthesis.</text>
</comment>
<dbReference type="InterPro" id="IPR051205">
    <property type="entry name" value="UbiH/COQ6_monooxygenase"/>
</dbReference>
<sequence>MTRLSSARRIVCCARRNIPTVLRCNASTVSHDVEEKDVVIVGGGPAGLALAVALGSQSFVRKSLNITLVEAGDLEKIRSWNAPPGQFSNRVVSLTTASQQLFKDIGAWEHVDIKRTTAVQDIQVWDGISDARIEFSASSLGESAHLGMSRIVENLNIQRGLLRRLQSFPEIELLDKTRVGSISPDSSPVGSWPVLHLDNGRKIRARLLIGCDGRNSPIRSYAQIGSFGWSYDTTAIVATMDHLEKSPLHGPNDTAYQRFLSTGPIAFLPLSSVASSLVWSTRPDLAAALTKNDPAVLASMINAAFHLPAVSMDYLHSLLREAHSSGAPLTHAQIVEEISWREKSHGIESRSPLSSAQSTGVPVDGAELIPPLVTSLQPGTIACFPLIFNHTESYLGEGKGARTALVGDAAHAVHPLAGQGLNLGLGDVECLARVLSNAVRVGGDIGKSFVCFVCRLYLTTSGAGSYTSLKPYPQERYFANHKLMSAMDKLHKLYTTKASPVVWARSVGVEVLNELDSVKTAIMLSAGAAPKKEGTNVWASVGSAAKGMAGVVQITKLIGQSLVDGAQALSRNALGGATGKSK</sequence>
<dbReference type="UniPathway" id="UPA00232"/>
<dbReference type="GO" id="GO:0071949">
    <property type="term" value="F:FAD binding"/>
    <property type="evidence" value="ECO:0007669"/>
    <property type="project" value="InterPro"/>
</dbReference>
<keyword evidence="4 11" id="KW-0831">Ubiquinone biosynthesis</keyword>
<keyword evidence="8 11" id="KW-0503">Monooxygenase</keyword>
<evidence type="ECO:0000256" key="6">
    <source>
        <dbReference type="ARBA" id="ARBA00022827"/>
    </source>
</evidence>
<keyword evidence="9 11" id="KW-0496">Mitochondrion</keyword>
<keyword evidence="6 11" id="KW-0274">FAD</keyword>
<evidence type="ECO:0000256" key="8">
    <source>
        <dbReference type="ARBA" id="ARBA00023033"/>
    </source>
</evidence>
<dbReference type="InterPro" id="IPR018168">
    <property type="entry name" value="Ubi_Hdrlase_CS"/>
</dbReference>
<feature type="domain" description="FAD-binding" evidence="12">
    <location>
        <begin position="36"/>
        <end position="310"/>
    </location>
</feature>
<dbReference type="AlphaFoldDB" id="A0A0D7A1X5"/>
<dbReference type="OrthoDB" id="683240at2759"/>
<name>A0A0D7A1X5_9AGAR</name>
<dbReference type="PROSITE" id="PS01304">
    <property type="entry name" value="UBIH"/>
    <property type="match status" value="1"/>
</dbReference>
<evidence type="ECO:0000256" key="10">
    <source>
        <dbReference type="ARBA" id="ARBA00023136"/>
    </source>
</evidence>
<keyword evidence="5 11" id="KW-0999">Mitochondrion inner membrane</keyword>
<evidence type="ECO:0000256" key="1">
    <source>
        <dbReference type="ARBA" id="ARBA00001974"/>
    </source>
</evidence>
<dbReference type="SUPFAM" id="SSF51905">
    <property type="entry name" value="FAD/NAD(P)-binding domain"/>
    <property type="match status" value="1"/>
</dbReference>
<evidence type="ECO:0000313" key="14">
    <source>
        <dbReference type="Proteomes" id="UP000054144"/>
    </source>
</evidence>